<dbReference type="InterPro" id="IPR013249">
    <property type="entry name" value="RNA_pol_sigma70_r4_t2"/>
</dbReference>
<dbReference type="Proteomes" id="UP000537825">
    <property type="component" value="Unassembled WGS sequence"/>
</dbReference>
<dbReference type="EMBL" id="JAAAPK010000008">
    <property type="protein sequence ID" value="NBC43682.1"/>
    <property type="molecule type" value="Genomic_DNA"/>
</dbReference>
<dbReference type="InterPro" id="IPR013324">
    <property type="entry name" value="RNA_pol_sigma_r3/r4-like"/>
</dbReference>
<feature type="transmembrane region" description="Helical" evidence="5">
    <location>
        <begin position="140"/>
        <end position="161"/>
    </location>
</feature>
<dbReference type="GO" id="GO:0003677">
    <property type="term" value="F:DNA binding"/>
    <property type="evidence" value="ECO:0007669"/>
    <property type="project" value="UniProtKB-KW"/>
</dbReference>
<dbReference type="SUPFAM" id="SSF88659">
    <property type="entry name" value="Sigma3 and sigma4 domains of RNA polymerase sigma factors"/>
    <property type="match status" value="1"/>
</dbReference>
<keyword evidence="4" id="KW-0804">Transcription</keyword>
<dbReference type="PANTHER" id="PTHR43133:SF8">
    <property type="entry name" value="RNA POLYMERASE SIGMA FACTOR HI_1459-RELATED"/>
    <property type="match status" value="1"/>
</dbReference>
<dbReference type="InterPro" id="IPR039425">
    <property type="entry name" value="RNA_pol_sigma-70-like"/>
</dbReference>
<dbReference type="InterPro" id="IPR036388">
    <property type="entry name" value="WH-like_DNA-bd_sf"/>
</dbReference>
<organism evidence="7 8">
    <name type="scientific">Corallococcus exiguus</name>
    <dbReference type="NCBI Taxonomy" id="83462"/>
    <lineage>
        <taxon>Bacteria</taxon>
        <taxon>Pseudomonadati</taxon>
        <taxon>Myxococcota</taxon>
        <taxon>Myxococcia</taxon>
        <taxon>Myxococcales</taxon>
        <taxon>Cystobacterineae</taxon>
        <taxon>Myxococcaceae</taxon>
        <taxon>Corallococcus</taxon>
    </lineage>
</organism>
<feature type="transmembrane region" description="Helical" evidence="5">
    <location>
        <begin position="15"/>
        <end position="35"/>
    </location>
</feature>
<dbReference type="NCBIfam" id="TIGR02937">
    <property type="entry name" value="sigma70-ECF"/>
    <property type="match status" value="1"/>
</dbReference>
<comment type="caution">
    <text evidence="7">The sequence shown here is derived from an EMBL/GenBank/DDBJ whole genome shotgun (WGS) entry which is preliminary data.</text>
</comment>
<proteinExistence type="predicted"/>
<evidence type="ECO:0000256" key="2">
    <source>
        <dbReference type="ARBA" id="ARBA00023082"/>
    </source>
</evidence>
<feature type="transmembrane region" description="Helical" evidence="5">
    <location>
        <begin position="107"/>
        <end position="128"/>
    </location>
</feature>
<sequence>MAQQGESGPPPRRTAGWQLVLVALALAILSIKVVIPGVFVGIGATGLMGFAIAAVLLERMGALSAGIFEGAAQLSVIFLGMALIAFAAITGWNGYRRLAGRVGPPPLLIRSPWALVGLLLFLACKWAIPDAGERLALPVLSGAIVIAFSVWTLITVSVLLFRMSVGMLRLSWRIAQASPFGAGGLTLAALAATGLIPSVDSLAEALPARAQTVASARPARCDSLSWECSRQALLAAQPSRPAPVYAAPEDGYEGVTGASFTASADSTVTLNTRSCLEKQFQQREMMTKARRIAQGLVGTSDAEDLVHSILLNICLRKRPPDDFEQFFLRSVQYGAMKRFGRVIRSCSIDESLEPQCTIRPDDQYIQLESHQTLHDAICALPEKHQEIIQMRYFEELSDDEIGARLGIFPDAVRKRTQRARDQLRTIFLQQCQ</sequence>
<keyword evidence="5" id="KW-1133">Transmembrane helix</keyword>
<keyword evidence="5" id="KW-0472">Membrane</keyword>
<accession>A0A7X5BWV3</accession>
<evidence type="ECO:0000313" key="8">
    <source>
        <dbReference type="Proteomes" id="UP000537825"/>
    </source>
</evidence>
<name>A0A7X5BWV3_9BACT</name>
<dbReference type="GO" id="GO:0006352">
    <property type="term" value="P:DNA-templated transcription initiation"/>
    <property type="evidence" value="ECO:0007669"/>
    <property type="project" value="InterPro"/>
</dbReference>
<evidence type="ECO:0000313" key="7">
    <source>
        <dbReference type="EMBL" id="NBC43682.1"/>
    </source>
</evidence>
<dbReference type="GO" id="GO:0016987">
    <property type="term" value="F:sigma factor activity"/>
    <property type="evidence" value="ECO:0007669"/>
    <property type="project" value="UniProtKB-KW"/>
</dbReference>
<evidence type="ECO:0000256" key="3">
    <source>
        <dbReference type="ARBA" id="ARBA00023125"/>
    </source>
</evidence>
<feature type="transmembrane region" description="Helical" evidence="5">
    <location>
        <begin position="74"/>
        <end position="95"/>
    </location>
</feature>
<dbReference type="RefSeq" id="WP_139915798.1">
    <property type="nucleotide sequence ID" value="NZ_CBCSLE010000044.1"/>
</dbReference>
<dbReference type="AlphaFoldDB" id="A0A7X5BWV3"/>
<dbReference type="Pfam" id="PF08281">
    <property type="entry name" value="Sigma70_r4_2"/>
    <property type="match status" value="1"/>
</dbReference>
<evidence type="ECO:0000256" key="5">
    <source>
        <dbReference type="SAM" id="Phobius"/>
    </source>
</evidence>
<dbReference type="CDD" id="cd06171">
    <property type="entry name" value="Sigma70_r4"/>
    <property type="match status" value="1"/>
</dbReference>
<dbReference type="PANTHER" id="PTHR43133">
    <property type="entry name" value="RNA POLYMERASE ECF-TYPE SIGMA FACTO"/>
    <property type="match status" value="1"/>
</dbReference>
<keyword evidence="1" id="KW-0805">Transcription regulation</keyword>
<reference evidence="7 8" key="1">
    <citation type="submission" date="2020-01" db="EMBL/GenBank/DDBJ databases">
        <title>The draft genome sequence of Corallococcus exiguus DSM 14696.</title>
        <authorList>
            <person name="Zhang X."/>
            <person name="Zhu H."/>
        </authorList>
    </citation>
    <scope>NUCLEOTIDE SEQUENCE [LARGE SCALE GENOMIC DNA]</scope>
    <source>
        <strain evidence="7 8">DSM 14696</strain>
    </source>
</reference>
<evidence type="ECO:0000256" key="4">
    <source>
        <dbReference type="ARBA" id="ARBA00023163"/>
    </source>
</evidence>
<keyword evidence="5" id="KW-0812">Transmembrane</keyword>
<keyword evidence="8" id="KW-1185">Reference proteome</keyword>
<feature type="domain" description="RNA polymerase sigma factor 70 region 4 type 2" evidence="6">
    <location>
        <begin position="371"/>
        <end position="423"/>
    </location>
</feature>
<evidence type="ECO:0000256" key="1">
    <source>
        <dbReference type="ARBA" id="ARBA00023015"/>
    </source>
</evidence>
<protein>
    <submittedName>
        <fullName evidence="7">Sigma-70 family RNA polymerase sigma factor</fullName>
    </submittedName>
</protein>
<keyword evidence="2" id="KW-0731">Sigma factor</keyword>
<dbReference type="Gene3D" id="1.10.10.10">
    <property type="entry name" value="Winged helix-like DNA-binding domain superfamily/Winged helix DNA-binding domain"/>
    <property type="match status" value="1"/>
</dbReference>
<dbReference type="InterPro" id="IPR014284">
    <property type="entry name" value="RNA_pol_sigma-70_dom"/>
</dbReference>
<evidence type="ECO:0000259" key="6">
    <source>
        <dbReference type="Pfam" id="PF08281"/>
    </source>
</evidence>
<gene>
    <name evidence="7" type="ORF">GTZ93_28140</name>
</gene>
<keyword evidence="3" id="KW-0238">DNA-binding</keyword>